<keyword evidence="3 8" id="KW-0540">Nuclease</keyword>
<gene>
    <name evidence="8" type="primary">vapC</name>
    <name evidence="10" type="ordered locus">Acid_0506</name>
</gene>
<feature type="binding site" evidence="8">
    <location>
        <position position="4"/>
    </location>
    <ligand>
        <name>Mg(2+)</name>
        <dbReference type="ChEBI" id="CHEBI:18420"/>
    </ligand>
</feature>
<dbReference type="KEGG" id="sus:Acid_0506"/>
<comment type="cofactor">
    <cofactor evidence="1 8">
        <name>Mg(2+)</name>
        <dbReference type="ChEBI" id="CHEBI:18420"/>
    </cofactor>
</comment>
<dbReference type="GO" id="GO:0004540">
    <property type="term" value="F:RNA nuclease activity"/>
    <property type="evidence" value="ECO:0007669"/>
    <property type="project" value="InterPro"/>
</dbReference>
<evidence type="ECO:0000256" key="4">
    <source>
        <dbReference type="ARBA" id="ARBA00022723"/>
    </source>
</evidence>
<evidence type="ECO:0000256" key="3">
    <source>
        <dbReference type="ARBA" id="ARBA00022722"/>
    </source>
</evidence>
<dbReference type="EC" id="3.1.-.-" evidence="8"/>
<proteinExistence type="inferred from homology"/>
<sequence>MILDTNGLSAIADGDPLLEPILARASELALPVIVLGEYRYGIAQSRNRIRYEKWLKDLVSNCRVLNVDDATAAEYAILRSELKRGGSPIPANDVWIAALARQHSMPVISRDEHFDFVPKLKRLAW</sequence>
<dbReference type="PANTHER" id="PTHR33653">
    <property type="entry name" value="RIBONUCLEASE VAPC2"/>
    <property type="match status" value="1"/>
</dbReference>
<feature type="domain" description="PIN" evidence="9">
    <location>
        <begin position="1"/>
        <end position="118"/>
    </location>
</feature>
<accession>Q02BQ0</accession>
<dbReference type="InterPro" id="IPR022907">
    <property type="entry name" value="VapC_family"/>
</dbReference>
<keyword evidence="2 8" id="KW-1277">Toxin-antitoxin system</keyword>
<protein>
    <recommendedName>
        <fullName evidence="8">Ribonuclease VapC</fullName>
        <shortName evidence="8">RNase VapC</shortName>
        <ecNumber evidence="8">3.1.-.-</ecNumber>
    </recommendedName>
    <alternativeName>
        <fullName evidence="8">Toxin VapC</fullName>
    </alternativeName>
</protein>
<comment type="similarity">
    <text evidence="7 8">Belongs to the PINc/VapC protein family.</text>
</comment>
<dbReference type="EMBL" id="CP000473">
    <property type="protein sequence ID" value="ABJ81516.1"/>
    <property type="molecule type" value="Genomic_DNA"/>
</dbReference>
<keyword evidence="4 8" id="KW-0479">Metal-binding</keyword>
<comment type="function">
    <text evidence="8">Toxic component of a toxin-antitoxin (TA) system. An RNase.</text>
</comment>
<dbReference type="GO" id="GO:0000287">
    <property type="term" value="F:magnesium ion binding"/>
    <property type="evidence" value="ECO:0007669"/>
    <property type="project" value="UniProtKB-UniRule"/>
</dbReference>
<dbReference type="OrthoDB" id="9799448at2"/>
<keyword evidence="6 8" id="KW-0460">Magnesium</keyword>
<dbReference type="SUPFAM" id="SSF88723">
    <property type="entry name" value="PIN domain-like"/>
    <property type="match status" value="1"/>
</dbReference>
<dbReference type="STRING" id="234267.Acid_0506"/>
<evidence type="ECO:0000256" key="5">
    <source>
        <dbReference type="ARBA" id="ARBA00022801"/>
    </source>
</evidence>
<name>Q02BQ0_SOLUE</name>
<dbReference type="AlphaFoldDB" id="Q02BQ0"/>
<dbReference type="GO" id="GO:0016787">
    <property type="term" value="F:hydrolase activity"/>
    <property type="evidence" value="ECO:0007669"/>
    <property type="project" value="UniProtKB-KW"/>
</dbReference>
<reference evidence="10" key="1">
    <citation type="submission" date="2006-10" db="EMBL/GenBank/DDBJ databases">
        <title>Complete sequence of Solibacter usitatus Ellin6076.</title>
        <authorList>
            <consortium name="US DOE Joint Genome Institute"/>
            <person name="Copeland A."/>
            <person name="Lucas S."/>
            <person name="Lapidus A."/>
            <person name="Barry K."/>
            <person name="Detter J.C."/>
            <person name="Glavina del Rio T."/>
            <person name="Hammon N."/>
            <person name="Israni S."/>
            <person name="Dalin E."/>
            <person name="Tice H."/>
            <person name="Pitluck S."/>
            <person name="Thompson L.S."/>
            <person name="Brettin T."/>
            <person name="Bruce D."/>
            <person name="Han C."/>
            <person name="Tapia R."/>
            <person name="Gilna P."/>
            <person name="Schmutz J."/>
            <person name="Larimer F."/>
            <person name="Land M."/>
            <person name="Hauser L."/>
            <person name="Kyrpides N."/>
            <person name="Mikhailova N."/>
            <person name="Janssen P.H."/>
            <person name="Kuske C.R."/>
            <person name="Richardson P."/>
        </authorList>
    </citation>
    <scope>NUCLEOTIDE SEQUENCE</scope>
    <source>
        <strain evidence="10">Ellin6076</strain>
    </source>
</reference>
<dbReference type="Pfam" id="PF01850">
    <property type="entry name" value="PIN"/>
    <property type="match status" value="1"/>
</dbReference>
<feature type="binding site" evidence="8">
    <location>
        <position position="93"/>
    </location>
    <ligand>
        <name>Mg(2+)</name>
        <dbReference type="ChEBI" id="CHEBI:18420"/>
    </ligand>
</feature>
<dbReference type="PANTHER" id="PTHR33653:SF1">
    <property type="entry name" value="RIBONUCLEASE VAPC2"/>
    <property type="match status" value="1"/>
</dbReference>
<evidence type="ECO:0000256" key="7">
    <source>
        <dbReference type="ARBA" id="ARBA00038093"/>
    </source>
</evidence>
<dbReference type="InterPro" id="IPR029060">
    <property type="entry name" value="PIN-like_dom_sf"/>
</dbReference>
<dbReference type="GO" id="GO:0090729">
    <property type="term" value="F:toxin activity"/>
    <property type="evidence" value="ECO:0007669"/>
    <property type="project" value="UniProtKB-KW"/>
</dbReference>
<evidence type="ECO:0000256" key="2">
    <source>
        <dbReference type="ARBA" id="ARBA00022649"/>
    </source>
</evidence>
<organism evidence="10">
    <name type="scientific">Solibacter usitatus (strain Ellin6076)</name>
    <dbReference type="NCBI Taxonomy" id="234267"/>
    <lineage>
        <taxon>Bacteria</taxon>
        <taxon>Pseudomonadati</taxon>
        <taxon>Acidobacteriota</taxon>
        <taxon>Terriglobia</taxon>
        <taxon>Bryobacterales</taxon>
        <taxon>Solibacteraceae</taxon>
        <taxon>Candidatus Solibacter</taxon>
    </lineage>
</organism>
<keyword evidence="8" id="KW-0800">Toxin</keyword>
<dbReference type="eggNOG" id="COG1487">
    <property type="taxonomic scope" value="Bacteria"/>
</dbReference>
<evidence type="ECO:0000256" key="6">
    <source>
        <dbReference type="ARBA" id="ARBA00022842"/>
    </source>
</evidence>
<evidence type="ECO:0000256" key="1">
    <source>
        <dbReference type="ARBA" id="ARBA00001946"/>
    </source>
</evidence>
<evidence type="ECO:0000259" key="9">
    <source>
        <dbReference type="Pfam" id="PF01850"/>
    </source>
</evidence>
<dbReference type="HAMAP" id="MF_00265">
    <property type="entry name" value="VapC_Nob1"/>
    <property type="match status" value="1"/>
</dbReference>
<dbReference type="InterPro" id="IPR002716">
    <property type="entry name" value="PIN_dom"/>
</dbReference>
<dbReference type="Gene3D" id="3.40.50.1010">
    <property type="entry name" value="5'-nuclease"/>
    <property type="match status" value="1"/>
</dbReference>
<dbReference type="HOGENOM" id="CLU_118482_5_0_0"/>
<dbReference type="InterPro" id="IPR050556">
    <property type="entry name" value="Type_II_TA_system_RNase"/>
</dbReference>
<keyword evidence="5 8" id="KW-0378">Hydrolase</keyword>
<evidence type="ECO:0000256" key="8">
    <source>
        <dbReference type="HAMAP-Rule" id="MF_00265"/>
    </source>
</evidence>
<dbReference type="CDD" id="cd18753">
    <property type="entry name" value="PIN_VapC4-5_FitB-like"/>
    <property type="match status" value="1"/>
</dbReference>
<dbReference type="InParanoid" id="Q02BQ0"/>
<evidence type="ECO:0000313" key="10">
    <source>
        <dbReference type="EMBL" id="ABJ81516.1"/>
    </source>
</evidence>